<dbReference type="InterPro" id="IPR016461">
    <property type="entry name" value="COMT-like"/>
</dbReference>
<dbReference type="PANTHER" id="PTHR43712:SF2">
    <property type="entry name" value="O-METHYLTRANSFERASE CICE"/>
    <property type="match status" value="1"/>
</dbReference>
<dbReference type="PANTHER" id="PTHR43712">
    <property type="entry name" value="PUTATIVE (AFU_ORTHOLOGUE AFUA_4G14580)-RELATED"/>
    <property type="match status" value="1"/>
</dbReference>
<dbReference type="GO" id="GO:0008171">
    <property type="term" value="F:O-methyltransferase activity"/>
    <property type="evidence" value="ECO:0007669"/>
    <property type="project" value="InterPro"/>
</dbReference>
<dbReference type="Pfam" id="PF00891">
    <property type="entry name" value="Methyltransf_2"/>
    <property type="match status" value="1"/>
</dbReference>
<dbReference type="PROSITE" id="PS51683">
    <property type="entry name" value="SAM_OMT_II"/>
    <property type="match status" value="1"/>
</dbReference>
<dbReference type="GO" id="GO:0046983">
    <property type="term" value="F:protein dimerization activity"/>
    <property type="evidence" value="ECO:0007669"/>
    <property type="project" value="InterPro"/>
</dbReference>
<dbReference type="KEGG" id="ssyi:EKG83_23150"/>
<evidence type="ECO:0000256" key="2">
    <source>
        <dbReference type="ARBA" id="ARBA00022679"/>
    </source>
</evidence>
<dbReference type="RefSeq" id="WP_033429420.1">
    <property type="nucleotide sequence ID" value="NZ_CP034550.1"/>
</dbReference>
<dbReference type="SUPFAM" id="SSF46785">
    <property type="entry name" value="Winged helix' DNA-binding domain"/>
    <property type="match status" value="1"/>
</dbReference>
<evidence type="ECO:0000259" key="5">
    <source>
        <dbReference type="Pfam" id="PF08100"/>
    </source>
</evidence>
<organism evidence="6 7">
    <name type="scientific">Saccharothrix syringae</name>
    <name type="common">Nocardiopsis syringae</name>
    <dbReference type="NCBI Taxonomy" id="103733"/>
    <lineage>
        <taxon>Bacteria</taxon>
        <taxon>Bacillati</taxon>
        <taxon>Actinomycetota</taxon>
        <taxon>Actinomycetes</taxon>
        <taxon>Pseudonocardiales</taxon>
        <taxon>Pseudonocardiaceae</taxon>
        <taxon>Saccharothrix</taxon>
    </lineage>
</organism>
<dbReference type="SUPFAM" id="SSF53335">
    <property type="entry name" value="S-adenosyl-L-methionine-dependent methyltransferases"/>
    <property type="match status" value="1"/>
</dbReference>
<evidence type="ECO:0000259" key="4">
    <source>
        <dbReference type="Pfam" id="PF00891"/>
    </source>
</evidence>
<reference evidence="7" key="1">
    <citation type="journal article" date="2021" name="Curr. Microbiol.">
        <title>Complete genome of nocamycin-producing strain Saccharothrix syringae NRRL B-16468 reveals the biosynthetic potential for secondary metabolites.</title>
        <authorList>
            <person name="Mo X."/>
            <person name="Yang S."/>
        </authorList>
    </citation>
    <scope>NUCLEOTIDE SEQUENCE [LARGE SCALE GENOMIC DNA]</scope>
    <source>
        <strain evidence="7">ATCC 51364 / DSM 43886 / JCM 6844 / KCTC 9398 / NBRC 14523 / NRRL B-16468 / INA 2240</strain>
    </source>
</reference>
<dbReference type="Proteomes" id="UP000325787">
    <property type="component" value="Chromosome"/>
</dbReference>
<evidence type="ECO:0000256" key="1">
    <source>
        <dbReference type="ARBA" id="ARBA00022603"/>
    </source>
</evidence>
<gene>
    <name evidence="6" type="ORF">EKG83_23150</name>
</gene>
<feature type="domain" description="O-methyltransferase C-terminal" evidence="4">
    <location>
        <begin position="308"/>
        <end position="512"/>
    </location>
</feature>
<proteinExistence type="predicted"/>
<evidence type="ECO:0000313" key="7">
    <source>
        <dbReference type="Proteomes" id="UP000325787"/>
    </source>
</evidence>
<dbReference type="InterPro" id="IPR036390">
    <property type="entry name" value="WH_DNA-bd_sf"/>
</dbReference>
<sequence>MSVTVTGAHGALDERDFRRLAEAVELVRSTTTARALAEVVDAPAALAAHLEFTHAAVLVAAHGVGDAVAALVALGVRPHEPATAAAVAERLARRTGREVDVRLVRGTVPGCPRGLEVFVAVGADLSDADRDAGAHLAFRVTTDDDVVPRGVYETLLDAALTPDGADDRDGVTELHLRGRTRLALRLPGRRDGLLRRHVGRPDEARRAAFELMTGAWRTRAVAAAAELGVADLLATGPLPTAELAARTGTKEDKLRRVLAFLAALGVLHRDGEQWSLTEVGALLRTDADGSVRDLARIYGGLFYRSFTGLEHTLRTGGSAFEHVYGAVPFEHFAAHPADARLFEGAMAAGTSFLTLVPDLLDLPATGTVVDVGGGDGRLLGLVLSAAPGLRGVLFDRPHVTGAATEVLAGLGCADRARVVAGDFFRDPVPAGGDVYLLSRILHDWDDERASAVLRNIRAAMPAGALLAIVERPIRDDRSVLPLSFNVHMMVNTALGGERTTAEHRELLAANGFTLEDVRDLPLDMAVLVARADAG</sequence>
<dbReference type="InterPro" id="IPR012967">
    <property type="entry name" value="COMT_dimerisation"/>
</dbReference>
<dbReference type="OrthoDB" id="3804952at2"/>
<keyword evidence="3" id="KW-0949">S-adenosyl-L-methionine</keyword>
<evidence type="ECO:0000256" key="3">
    <source>
        <dbReference type="ARBA" id="ARBA00022691"/>
    </source>
</evidence>
<dbReference type="Gene3D" id="3.40.50.150">
    <property type="entry name" value="Vaccinia Virus protein VP39"/>
    <property type="match status" value="1"/>
</dbReference>
<keyword evidence="2 6" id="KW-0808">Transferase</keyword>
<keyword evidence="7" id="KW-1185">Reference proteome</keyword>
<accession>A0A5Q0H1Z3</accession>
<evidence type="ECO:0000313" key="6">
    <source>
        <dbReference type="EMBL" id="QFZ19935.1"/>
    </source>
</evidence>
<dbReference type="InterPro" id="IPR029063">
    <property type="entry name" value="SAM-dependent_MTases_sf"/>
</dbReference>
<name>A0A5Q0H1Z3_SACSY</name>
<dbReference type="AlphaFoldDB" id="A0A5Q0H1Z3"/>
<dbReference type="InterPro" id="IPR036388">
    <property type="entry name" value="WH-like_DNA-bd_sf"/>
</dbReference>
<dbReference type="EMBL" id="CP034550">
    <property type="protein sequence ID" value="QFZ19935.1"/>
    <property type="molecule type" value="Genomic_DNA"/>
</dbReference>
<keyword evidence="1 6" id="KW-0489">Methyltransferase</keyword>
<dbReference type="Pfam" id="PF08100">
    <property type="entry name" value="Dimerisation"/>
    <property type="match status" value="1"/>
</dbReference>
<dbReference type="InterPro" id="IPR001077">
    <property type="entry name" value="COMT_C"/>
</dbReference>
<protein>
    <submittedName>
        <fullName evidence="6">Methyltransferase</fullName>
    </submittedName>
</protein>
<feature type="domain" description="O-methyltransferase dimerisation" evidence="5">
    <location>
        <begin position="209"/>
        <end position="284"/>
    </location>
</feature>
<dbReference type="Gene3D" id="1.10.287.1350">
    <property type="match status" value="1"/>
</dbReference>
<dbReference type="Gene3D" id="1.10.10.10">
    <property type="entry name" value="Winged helix-like DNA-binding domain superfamily/Winged helix DNA-binding domain"/>
    <property type="match status" value="1"/>
</dbReference>
<dbReference type="GO" id="GO:0032259">
    <property type="term" value="P:methylation"/>
    <property type="evidence" value="ECO:0007669"/>
    <property type="project" value="UniProtKB-KW"/>
</dbReference>